<accession>A0A8S9J2W7</accession>
<evidence type="ECO:0000256" key="1">
    <source>
        <dbReference type="SAM" id="MobiDB-lite"/>
    </source>
</evidence>
<dbReference type="EMBL" id="QGKW02001660">
    <property type="protein sequence ID" value="KAF2576780.1"/>
    <property type="molecule type" value="Genomic_DNA"/>
</dbReference>
<feature type="compositionally biased region" description="Polar residues" evidence="1">
    <location>
        <begin position="56"/>
        <end position="71"/>
    </location>
</feature>
<evidence type="ECO:0000313" key="3">
    <source>
        <dbReference type="Proteomes" id="UP000712281"/>
    </source>
</evidence>
<dbReference type="PANTHER" id="PTHR47937">
    <property type="entry name" value="PLASTID TRANSCRIPTIONALLY ACTIVE CHROMOSOME 2-LIKE PROTEIN"/>
    <property type="match status" value="1"/>
</dbReference>
<dbReference type="PANTHER" id="PTHR47937:SF5">
    <property type="entry name" value="PENTATRICOPEPTIDE REPEAT-CONTAINING PROTEIN"/>
    <property type="match status" value="1"/>
</dbReference>
<dbReference type="Proteomes" id="UP000712281">
    <property type="component" value="Unassembled WGS sequence"/>
</dbReference>
<dbReference type="AlphaFoldDB" id="A0A8S9J2W7"/>
<proteinExistence type="predicted"/>
<gene>
    <name evidence="2" type="ORF">F2Q68_00004251</name>
</gene>
<name>A0A8S9J2W7_BRACR</name>
<evidence type="ECO:0000313" key="2">
    <source>
        <dbReference type="EMBL" id="KAF2576780.1"/>
    </source>
</evidence>
<sequence length="119" mass="13606">MSISKAALLQTIARAYRPRIPPLFSAVRQMSSATQEEAAAESRRRKRRIRMEPPLNRSNQPQISRPIQNPNIPKLPESVSALTGKRLDLHNHILKLIRENDLEEAALPLTYFIDFVPNK</sequence>
<protein>
    <submittedName>
        <fullName evidence="2">Uncharacterized protein</fullName>
    </submittedName>
</protein>
<reference evidence="2" key="1">
    <citation type="submission" date="2019-12" db="EMBL/GenBank/DDBJ databases">
        <title>Genome sequencing and annotation of Brassica cretica.</title>
        <authorList>
            <person name="Studholme D.J."/>
            <person name="Sarris P.F."/>
        </authorList>
    </citation>
    <scope>NUCLEOTIDE SEQUENCE</scope>
    <source>
        <strain evidence="2">PFS-001/15</strain>
        <tissue evidence="2">Leaf</tissue>
    </source>
</reference>
<organism evidence="2 3">
    <name type="scientific">Brassica cretica</name>
    <name type="common">Mustard</name>
    <dbReference type="NCBI Taxonomy" id="69181"/>
    <lineage>
        <taxon>Eukaryota</taxon>
        <taxon>Viridiplantae</taxon>
        <taxon>Streptophyta</taxon>
        <taxon>Embryophyta</taxon>
        <taxon>Tracheophyta</taxon>
        <taxon>Spermatophyta</taxon>
        <taxon>Magnoliopsida</taxon>
        <taxon>eudicotyledons</taxon>
        <taxon>Gunneridae</taxon>
        <taxon>Pentapetalae</taxon>
        <taxon>rosids</taxon>
        <taxon>malvids</taxon>
        <taxon>Brassicales</taxon>
        <taxon>Brassicaceae</taxon>
        <taxon>Brassiceae</taxon>
        <taxon>Brassica</taxon>
    </lineage>
</organism>
<comment type="caution">
    <text evidence="2">The sequence shown here is derived from an EMBL/GenBank/DDBJ whole genome shotgun (WGS) entry which is preliminary data.</text>
</comment>
<dbReference type="InterPro" id="IPR052308">
    <property type="entry name" value="PPR_domain-containing"/>
</dbReference>
<feature type="region of interest" description="Disordered" evidence="1">
    <location>
        <begin position="31"/>
        <end position="77"/>
    </location>
</feature>